<sequence>MVTETSLSLFPLAGVPLIEGGVDLAAVVTSALETSGRSLVDGDIVVLAQKIVSKAEGRLVELAGVTASAQAIDIARQVDKDPRLVELILSEAQEVMRVRKGVLIVRHRLGLVLANAGIDQSNIDHDGQPRALLLPVDPDASARTLRAALAERCGVDVAVLIIDSLGRAWRTGTTGTAIGVAGMPALLDLRGREDLHGRRLETSELGLADEVAAAASLVMGQADEGRPIVIVRGVEHDRRDGSAADLIRPRHMDLFA</sequence>
<dbReference type="InterPro" id="IPR002847">
    <property type="entry name" value="F420-0_gamma-glut_ligase-dom"/>
</dbReference>
<evidence type="ECO:0000256" key="1">
    <source>
        <dbReference type="ARBA" id="ARBA00022598"/>
    </source>
</evidence>
<organism evidence="9 10">
    <name type="scientific">Rhizorhabdus histidinilytica</name>
    <dbReference type="NCBI Taxonomy" id="439228"/>
    <lineage>
        <taxon>Bacteria</taxon>
        <taxon>Pseudomonadati</taxon>
        <taxon>Pseudomonadota</taxon>
        <taxon>Alphaproteobacteria</taxon>
        <taxon>Sphingomonadales</taxon>
        <taxon>Sphingomonadaceae</taxon>
        <taxon>Rhizorhabdus</taxon>
    </lineage>
</organism>
<evidence type="ECO:0000313" key="10">
    <source>
        <dbReference type="Proteomes" id="UP000189818"/>
    </source>
</evidence>
<dbReference type="InterPro" id="IPR008225">
    <property type="entry name" value="F420-0_g-glutamyl_ligase"/>
</dbReference>
<evidence type="ECO:0000256" key="2">
    <source>
        <dbReference type="ARBA" id="ARBA00022723"/>
    </source>
</evidence>
<keyword evidence="4" id="KW-0460">Magnesium</keyword>
<dbReference type="AlphaFoldDB" id="A0A1T5F1A1"/>
<gene>
    <name evidence="9" type="ORF">SAMN06295920_10834</name>
</gene>
<dbReference type="OrthoDB" id="9788295at2"/>
<evidence type="ECO:0000256" key="5">
    <source>
        <dbReference type="ARBA" id="ARBA00022958"/>
    </source>
</evidence>
<dbReference type="RefSeq" id="WP_079649409.1">
    <property type="nucleotide sequence ID" value="NZ_FUYM01000008.1"/>
</dbReference>
<keyword evidence="6" id="KW-0342">GTP-binding</keyword>
<dbReference type="Proteomes" id="UP000189818">
    <property type="component" value="Unassembled WGS sequence"/>
</dbReference>
<dbReference type="PANTHER" id="PTHR47917:SF1">
    <property type="entry name" value="COENZYME F420:L-GLUTAMATE LIGASE"/>
    <property type="match status" value="1"/>
</dbReference>
<evidence type="ECO:0000256" key="4">
    <source>
        <dbReference type="ARBA" id="ARBA00022842"/>
    </source>
</evidence>
<dbReference type="PANTHER" id="PTHR47917">
    <property type="match status" value="1"/>
</dbReference>
<keyword evidence="5" id="KW-0630">Potassium</keyword>
<keyword evidence="3" id="KW-0547">Nucleotide-binding</keyword>
<dbReference type="GO" id="GO:0052618">
    <property type="term" value="F:coenzyme F420-0:L-glutamate ligase activity"/>
    <property type="evidence" value="ECO:0007669"/>
    <property type="project" value="TreeGrafter"/>
</dbReference>
<dbReference type="GO" id="GO:0005525">
    <property type="term" value="F:GTP binding"/>
    <property type="evidence" value="ECO:0007669"/>
    <property type="project" value="UniProtKB-KW"/>
</dbReference>
<evidence type="ECO:0000259" key="8">
    <source>
        <dbReference type="Pfam" id="PF01996"/>
    </source>
</evidence>
<keyword evidence="10" id="KW-1185">Reference proteome</keyword>
<evidence type="ECO:0000256" key="3">
    <source>
        <dbReference type="ARBA" id="ARBA00022741"/>
    </source>
</evidence>
<evidence type="ECO:0000313" key="9">
    <source>
        <dbReference type="EMBL" id="SKB89984.1"/>
    </source>
</evidence>
<protein>
    <submittedName>
        <fullName evidence="9">Coenzyme F420-0 gamma-glutamyl ligase</fullName>
    </submittedName>
</protein>
<dbReference type="SUPFAM" id="SSF144010">
    <property type="entry name" value="CofE-like"/>
    <property type="match status" value="1"/>
</dbReference>
<dbReference type="GO" id="GO:0046872">
    <property type="term" value="F:metal ion binding"/>
    <property type="evidence" value="ECO:0007669"/>
    <property type="project" value="UniProtKB-KW"/>
</dbReference>
<keyword evidence="7" id="KW-0464">Manganese</keyword>
<dbReference type="EMBL" id="FUYM01000008">
    <property type="protein sequence ID" value="SKB89984.1"/>
    <property type="molecule type" value="Genomic_DNA"/>
</dbReference>
<keyword evidence="2" id="KW-0479">Metal-binding</keyword>
<accession>A0A1T5F1A1</accession>
<evidence type="ECO:0000256" key="6">
    <source>
        <dbReference type="ARBA" id="ARBA00023134"/>
    </source>
</evidence>
<proteinExistence type="predicted"/>
<dbReference type="Pfam" id="PF01996">
    <property type="entry name" value="F420_ligase"/>
    <property type="match status" value="1"/>
</dbReference>
<dbReference type="STRING" id="439228.SAMN06295920_10834"/>
<keyword evidence="1 9" id="KW-0436">Ligase</keyword>
<name>A0A1T5F1A1_9SPHN</name>
<reference evidence="10" key="1">
    <citation type="submission" date="2017-02" db="EMBL/GenBank/DDBJ databases">
        <authorList>
            <person name="Varghese N."/>
            <person name="Submissions S."/>
        </authorList>
    </citation>
    <scope>NUCLEOTIDE SEQUENCE [LARGE SCALE GENOMIC DNA]</scope>
    <source>
        <strain evidence="10">UM2</strain>
    </source>
</reference>
<dbReference type="Gene3D" id="3.90.1660.10">
    <property type="entry name" value="CofE-like domain"/>
    <property type="match status" value="1"/>
</dbReference>
<evidence type="ECO:0000256" key="7">
    <source>
        <dbReference type="ARBA" id="ARBA00023211"/>
    </source>
</evidence>
<feature type="domain" description="Coenzyme F420:L-glutamate ligase-like" evidence="8">
    <location>
        <begin position="15"/>
        <end position="233"/>
    </location>
</feature>
<dbReference type="NCBIfam" id="TIGR01916">
    <property type="entry name" value="F420_cofE"/>
    <property type="match status" value="1"/>
</dbReference>
<dbReference type="Gene3D" id="3.30.1330.100">
    <property type="entry name" value="CofE-like"/>
    <property type="match status" value="1"/>
</dbReference>